<feature type="transmembrane region" description="Helical" evidence="1">
    <location>
        <begin position="83"/>
        <end position="105"/>
    </location>
</feature>
<comment type="caution">
    <text evidence="2">The sequence shown here is derived from an EMBL/GenBank/DDBJ whole genome shotgun (WGS) entry which is preliminary data.</text>
</comment>
<sequence length="150" mass="16389">MLRKTAWVVAAALLLAGLFSFGYLTYYPFLHFFWGHAGLVTTSVSAAMLATLINGLLFAFSGLLILVLMLRQNARQRFSAQGIVVRSLGIALGNVALFSLFVAGHKFLLAPQIPPGVSVNVAHDYFHPERVLSTVIVLAFSAWRQKARLA</sequence>
<feature type="transmembrane region" description="Helical" evidence="1">
    <location>
        <begin position="7"/>
        <end position="26"/>
    </location>
</feature>
<keyword evidence="1" id="KW-0812">Transmembrane</keyword>
<keyword evidence="1" id="KW-1133">Transmembrane helix</keyword>
<protein>
    <submittedName>
        <fullName evidence="2">Uncharacterized protein</fullName>
    </submittedName>
</protein>
<name>A0A1G4YU22_9ENTR</name>
<keyword evidence="1" id="KW-0472">Membrane</keyword>
<reference evidence="2 3" key="1">
    <citation type="submission" date="2016-10" db="EMBL/GenBank/DDBJ databases">
        <authorList>
            <person name="Varghese N."/>
            <person name="Submissions S."/>
        </authorList>
    </citation>
    <scope>NUCLEOTIDE SEQUENCE [LARGE SCALE GENOMIC DNA]</scope>
    <source>
        <strain evidence="2 3">CGMCC 1.12102</strain>
    </source>
</reference>
<evidence type="ECO:0000313" key="2">
    <source>
        <dbReference type="EMBL" id="SCX56949.1"/>
    </source>
</evidence>
<proteinExistence type="predicted"/>
<dbReference type="RefSeq" id="WP_017459127.1">
    <property type="nucleotide sequence ID" value="NZ_CP016337.1"/>
</dbReference>
<evidence type="ECO:0000313" key="3">
    <source>
        <dbReference type="Proteomes" id="UP000183569"/>
    </source>
</evidence>
<organism evidence="2 3">
    <name type="scientific">Kosakonia sacchari</name>
    <dbReference type="NCBI Taxonomy" id="1158459"/>
    <lineage>
        <taxon>Bacteria</taxon>
        <taxon>Pseudomonadati</taxon>
        <taxon>Pseudomonadota</taxon>
        <taxon>Gammaproteobacteria</taxon>
        <taxon>Enterobacterales</taxon>
        <taxon>Enterobacteriaceae</taxon>
        <taxon>Kosakonia</taxon>
    </lineage>
</organism>
<dbReference type="GeneID" id="23844859"/>
<dbReference type="AlphaFoldDB" id="A0A1G4YU22"/>
<gene>
    <name evidence="2" type="ORF">SAMN02927897_03417</name>
</gene>
<dbReference type="EMBL" id="FMUI01000011">
    <property type="protein sequence ID" value="SCX56949.1"/>
    <property type="molecule type" value="Genomic_DNA"/>
</dbReference>
<feature type="transmembrane region" description="Helical" evidence="1">
    <location>
        <begin position="46"/>
        <end position="71"/>
    </location>
</feature>
<evidence type="ECO:0000256" key="1">
    <source>
        <dbReference type="SAM" id="Phobius"/>
    </source>
</evidence>
<accession>A0A1G4YU22</accession>
<dbReference type="Proteomes" id="UP000183569">
    <property type="component" value="Unassembled WGS sequence"/>
</dbReference>